<feature type="compositionally biased region" description="Pro residues" evidence="1">
    <location>
        <begin position="16"/>
        <end position="27"/>
    </location>
</feature>
<feature type="region of interest" description="Disordered" evidence="1">
    <location>
        <begin position="8"/>
        <end position="33"/>
    </location>
</feature>
<evidence type="ECO:0000256" key="1">
    <source>
        <dbReference type="SAM" id="MobiDB-lite"/>
    </source>
</evidence>
<protein>
    <submittedName>
        <fullName evidence="2">Uncharacterized protein</fullName>
    </submittedName>
</protein>
<dbReference type="AlphaFoldDB" id="A0A0H5QXN7"/>
<dbReference type="InterPro" id="IPR039101">
    <property type="entry name" value="TMX2"/>
</dbReference>
<evidence type="ECO:0000313" key="2">
    <source>
        <dbReference type="EMBL" id="CRZ06710.1"/>
    </source>
</evidence>
<organism evidence="2">
    <name type="scientific">Spongospora subterranea</name>
    <dbReference type="NCBI Taxonomy" id="70186"/>
    <lineage>
        <taxon>Eukaryota</taxon>
        <taxon>Sar</taxon>
        <taxon>Rhizaria</taxon>
        <taxon>Endomyxa</taxon>
        <taxon>Phytomyxea</taxon>
        <taxon>Plasmodiophorida</taxon>
        <taxon>Plasmodiophoridae</taxon>
        <taxon>Spongospora</taxon>
    </lineage>
</organism>
<proteinExistence type="predicted"/>
<reference evidence="2" key="1">
    <citation type="submission" date="2015-04" db="EMBL/GenBank/DDBJ databases">
        <title>The genome sequence of the plant pathogenic Rhizarian Plasmodiophora brassicae reveals insights in its biotrophic life cycle and the origin of chitin synthesis.</title>
        <authorList>
            <person name="Schwelm A."/>
            <person name="Fogelqvist J."/>
            <person name="Knaust A."/>
            <person name="Julke S."/>
            <person name="Lilja T."/>
            <person name="Dhandapani V."/>
            <person name="Bonilla-Rosso G."/>
            <person name="Karlsson M."/>
            <person name="Shevchenko A."/>
            <person name="Choi S.R."/>
            <person name="Kim H.G."/>
            <person name="Park J.Y."/>
            <person name="Lim Y.P."/>
            <person name="Ludwig-Muller J."/>
            <person name="Dixelius C."/>
        </authorList>
    </citation>
    <scope>NUCLEOTIDE SEQUENCE</scope>
    <source>
        <tissue evidence="2">Potato root galls</tissue>
    </source>
</reference>
<sequence>QLINTLNQRLLQARAPTPPESPKPPLRQSPDFASCAPSSWKPDTAKSRSHIIPRFASLLSLQILASMQSPNDFDRTFAQRFKGVINYMSHHMTHDINYHESFLSASLAGTFSDFIHQCFSNQILCYHQLPLRGAFGSFSRPSSADLGFVHSLDPSRNYLYAHIEVKKYMTSYSPIQSLGYSVHSPYLNSGAFMAIVCDLRSVQLSVHVFNGTSKIAVCEPLIDCNWSHLNSVASFLSGFRAGLQFLHQLDKASSLLDLHYCNSPQLPCPRLAFNRGFSFLKRFSESDVNYRIYRVSDDQRPGHDQVWKFFECLECYHIRPNLDLVRSLLDESAQCDSIGDQIFLLKYSFRQDDGGWTSDGVIGVIQRLHRLHRMLFVHGDIRKGNLLLDAGYIIDFDFARPVKDCPVYPDSFNSSISERHPDARPKFPMKLEHDSYSLAEVLRSQGVRPTTCELVKRCEFQLAIDELTVVEEDVNITKRMRYS</sequence>
<name>A0A0H5QXN7_9EUKA</name>
<dbReference type="PROSITE" id="PS00109">
    <property type="entry name" value="PROTEIN_KINASE_TYR"/>
    <property type="match status" value="1"/>
</dbReference>
<feature type="non-terminal residue" evidence="2">
    <location>
        <position position="1"/>
    </location>
</feature>
<dbReference type="EMBL" id="HACM01006268">
    <property type="protein sequence ID" value="CRZ06710.1"/>
    <property type="molecule type" value="Transcribed_RNA"/>
</dbReference>
<dbReference type="GO" id="GO:0015036">
    <property type="term" value="F:disulfide oxidoreductase activity"/>
    <property type="evidence" value="ECO:0007669"/>
    <property type="project" value="TreeGrafter"/>
</dbReference>
<dbReference type="InterPro" id="IPR011009">
    <property type="entry name" value="Kinase-like_dom_sf"/>
</dbReference>
<dbReference type="PANTHER" id="PTHR15853:SF0">
    <property type="entry name" value="THIOREDOXIN-RELATED TRANSMEMBRANE PROTEIN 2"/>
    <property type="match status" value="1"/>
</dbReference>
<dbReference type="GO" id="GO:0004672">
    <property type="term" value="F:protein kinase activity"/>
    <property type="evidence" value="ECO:0007669"/>
    <property type="project" value="InterPro"/>
</dbReference>
<dbReference type="InterPro" id="IPR008266">
    <property type="entry name" value="Tyr_kinase_AS"/>
</dbReference>
<dbReference type="PANTHER" id="PTHR15853">
    <property type="entry name" value="THIOREDOXIN-RELATED"/>
    <property type="match status" value="1"/>
</dbReference>
<accession>A0A0H5QXN7</accession>
<dbReference type="SUPFAM" id="SSF56112">
    <property type="entry name" value="Protein kinase-like (PK-like)"/>
    <property type="match status" value="1"/>
</dbReference>